<reference evidence="2" key="1">
    <citation type="submission" date="2015-04" db="UniProtKB">
        <authorList>
            <consortium name="EnsemblPlants"/>
        </authorList>
    </citation>
    <scope>IDENTIFICATION</scope>
</reference>
<reference evidence="2" key="2">
    <citation type="submission" date="2018-05" db="EMBL/GenBank/DDBJ databases">
        <title>OgluRS3 (Oryza glumaepatula Reference Sequence Version 3).</title>
        <authorList>
            <person name="Zhang J."/>
            <person name="Kudrna D."/>
            <person name="Lee S."/>
            <person name="Talag J."/>
            <person name="Welchert J."/>
            <person name="Wing R.A."/>
        </authorList>
    </citation>
    <scope>NUCLEOTIDE SEQUENCE [LARGE SCALE GENOMIC DNA]</scope>
</reference>
<evidence type="ECO:0000313" key="3">
    <source>
        <dbReference type="Proteomes" id="UP000026961"/>
    </source>
</evidence>
<accession>A0A0D9ZXC2</accession>
<dbReference type="EnsemblPlants" id="OGLUM05G12120.1">
    <property type="protein sequence ID" value="OGLUM05G12120.1"/>
    <property type="gene ID" value="OGLUM05G12120"/>
</dbReference>
<dbReference type="Gramene" id="OGLUM05G12120.1">
    <property type="protein sequence ID" value="OGLUM05G12120.1"/>
    <property type="gene ID" value="OGLUM05G12120"/>
</dbReference>
<proteinExistence type="predicted"/>
<dbReference type="AlphaFoldDB" id="A0A0D9ZXC2"/>
<feature type="region of interest" description="Disordered" evidence="1">
    <location>
        <begin position="42"/>
        <end position="89"/>
    </location>
</feature>
<protein>
    <submittedName>
        <fullName evidence="2">Uncharacterized protein</fullName>
    </submittedName>
</protein>
<evidence type="ECO:0000313" key="2">
    <source>
        <dbReference type="EnsemblPlants" id="OGLUM05G12120.1"/>
    </source>
</evidence>
<dbReference type="Proteomes" id="UP000026961">
    <property type="component" value="Chromosome 5"/>
</dbReference>
<sequence>MPSRYSSIICIFRLLPSPSILTGAGGQSTVAASRQRRMAAAMVSAMGKKTKSSPSGRPGAREAGQSAECGGGVEAAEEDDRRDRRRGGSRPWRRIRRAGGWIHVAAEEEEETGDLGISPPLPHEISPTWVSPPNPEEKGEESAELPCYAARRRLPWFGRRQALSSHELASLREMAHLTPLSLLLLPPLHVSYSADDGVEHADDCAVLVLHEARGRRDNREMREKTEERRKNMEKEGERWEK</sequence>
<feature type="region of interest" description="Disordered" evidence="1">
    <location>
        <begin position="108"/>
        <end position="141"/>
    </location>
</feature>
<evidence type="ECO:0000256" key="1">
    <source>
        <dbReference type="SAM" id="MobiDB-lite"/>
    </source>
</evidence>
<feature type="region of interest" description="Disordered" evidence="1">
    <location>
        <begin position="215"/>
        <end position="241"/>
    </location>
</feature>
<organism evidence="2">
    <name type="scientific">Oryza glumipatula</name>
    <dbReference type="NCBI Taxonomy" id="40148"/>
    <lineage>
        <taxon>Eukaryota</taxon>
        <taxon>Viridiplantae</taxon>
        <taxon>Streptophyta</taxon>
        <taxon>Embryophyta</taxon>
        <taxon>Tracheophyta</taxon>
        <taxon>Spermatophyta</taxon>
        <taxon>Magnoliopsida</taxon>
        <taxon>Liliopsida</taxon>
        <taxon>Poales</taxon>
        <taxon>Poaceae</taxon>
        <taxon>BOP clade</taxon>
        <taxon>Oryzoideae</taxon>
        <taxon>Oryzeae</taxon>
        <taxon>Oryzinae</taxon>
        <taxon>Oryza</taxon>
    </lineage>
</organism>
<dbReference type="HOGENOM" id="CLU_1206487_0_0_1"/>
<name>A0A0D9ZXC2_9ORYZ</name>
<keyword evidence="3" id="KW-1185">Reference proteome</keyword>